<name>A0ACC2MWG9_PERAE</name>
<evidence type="ECO:0000313" key="1">
    <source>
        <dbReference type="EMBL" id="KAJ8649783.1"/>
    </source>
</evidence>
<proteinExistence type="predicted"/>
<comment type="caution">
    <text evidence="1">The sequence shown here is derived from an EMBL/GenBank/DDBJ whole genome shotgun (WGS) entry which is preliminary data.</text>
</comment>
<sequence length="561" mass="63963">MSLVRTRKTQVLCTDSGFQEQRRRFQLNHPNMNSRLVSSMEKNVMSLLREVSSLKELKQTHALITKTGLDDHPSIVCKLISFSSLSPFGSLEYARSIFETATLEDSFLYNTMIRAYSQGIFPAEAIRLYNRMQCGSIKTDKFTYPFVLKVCAKLSAMEEDHGTLYSQKGAEVHCRIIQLGLDLDTFVQNSLIFMYSQCGNLDIARRVFDEMSVKTIVSWNTMIVAYDRINDFGSANLLLEQIPGKNIVSWNNMITRHVRSGNIESAWRVFEMMPERDAASWNSMIAGYIQLKNYCMALKLFDQMQNTGIKPTEITITSILGACAETGSLDIGREIHKFLEHNQFKIEGILANALLDMYAKCGSLKLAREIFDGMSVKHVSCWNSMIVALAVHGYCEEALELFSSMEEKRDEVRPNKVTFIGVLIACSHKGLVEVGRYFFRRMVDEYQIVPDMKHYGCMVDLLSRWGLLDEALEVIQTIPFEANCVLWRTLLGACRTHRNVVLAEKVFKRIAELEPLKDGDYVLLSNTYAEAERWEDVELIREKMINLGVTKKSGCSQVEVK</sequence>
<evidence type="ECO:0000313" key="2">
    <source>
        <dbReference type="Proteomes" id="UP001234297"/>
    </source>
</evidence>
<keyword evidence="2" id="KW-1185">Reference proteome</keyword>
<organism evidence="1 2">
    <name type="scientific">Persea americana</name>
    <name type="common">Avocado</name>
    <dbReference type="NCBI Taxonomy" id="3435"/>
    <lineage>
        <taxon>Eukaryota</taxon>
        <taxon>Viridiplantae</taxon>
        <taxon>Streptophyta</taxon>
        <taxon>Embryophyta</taxon>
        <taxon>Tracheophyta</taxon>
        <taxon>Spermatophyta</taxon>
        <taxon>Magnoliopsida</taxon>
        <taxon>Magnoliidae</taxon>
        <taxon>Laurales</taxon>
        <taxon>Lauraceae</taxon>
        <taxon>Persea</taxon>
    </lineage>
</organism>
<protein>
    <submittedName>
        <fullName evidence="1">Uncharacterized protein</fullName>
    </submittedName>
</protein>
<dbReference type="EMBL" id="CM056809">
    <property type="protein sequence ID" value="KAJ8649783.1"/>
    <property type="molecule type" value="Genomic_DNA"/>
</dbReference>
<accession>A0ACC2MWG9</accession>
<dbReference type="Proteomes" id="UP001234297">
    <property type="component" value="Chromosome 1"/>
</dbReference>
<gene>
    <name evidence="1" type="ORF">MRB53_002806</name>
</gene>
<reference evidence="1 2" key="1">
    <citation type="journal article" date="2022" name="Hortic Res">
        <title>A haplotype resolved chromosomal level avocado genome allows analysis of novel avocado genes.</title>
        <authorList>
            <person name="Nath O."/>
            <person name="Fletcher S.J."/>
            <person name="Hayward A."/>
            <person name="Shaw L.M."/>
            <person name="Masouleh A.K."/>
            <person name="Furtado A."/>
            <person name="Henry R.J."/>
            <person name="Mitter N."/>
        </authorList>
    </citation>
    <scope>NUCLEOTIDE SEQUENCE [LARGE SCALE GENOMIC DNA]</scope>
    <source>
        <strain evidence="2">cv. Hass</strain>
    </source>
</reference>